<feature type="transmembrane region" description="Helical" evidence="1">
    <location>
        <begin position="73"/>
        <end position="93"/>
    </location>
</feature>
<keyword evidence="3" id="KW-1185">Reference proteome</keyword>
<dbReference type="EMBL" id="KV744978">
    <property type="protein sequence ID" value="OCK80002.1"/>
    <property type="molecule type" value="Genomic_DNA"/>
</dbReference>
<protein>
    <submittedName>
        <fullName evidence="2">Uncharacterized protein</fullName>
    </submittedName>
</protein>
<proteinExistence type="predicted"/>
<accession>A0A8E2E9Q0</accession>
<evidence type="ECO:0000256" key="1">
    <source>
        <dbReference type="SAM" id="Phobius"/>
    </source>
</evidence>
<gene>
    <name evidence="2" type="ORF">K432DRAFT_54253</name>
</gene>
<dbReference type="AlphaFoldDB" id="A0A8E2E9Q0"/>
<keyword evidence="1" id="KW-0472">Membrane</keyword>
<reference evidence="2 3" key="1">
    <citation type="journal article" date="2016" name="Nat. Commun.">
        <title>Ectomycorrhizal ecology is imprinted in the genome of the dominant symbiotic fungus Cenococcum geophilum.</title>
        <authorList>
            <consortium name="DOE Joint Genome Institute"/>
            <person name="Peter M."/>
            <person name="Kohler A."/>
            <person name="Ohm R.A."/>
            <person name="Kuo A."/>
            <person name="Krutzmann J."/>
            <person name="Morin E."/>
            <person name="Arend M."/>
            <person name="Barry K.W."/>
            <person name="Binder M."/>
            <person name="Choi C."/>
            <person name="Clum A."/>
            <person name="Copeland A."/>
            <person name="Grisel N."/>
            <person name="Haridas S."/>
            <person name="Kipfer T."/>
            <person name="LaButti K."/>
            <person name="Lindquist E."/>
            <person name="Lipzen A."/>
            <person name="Maire R."/>
            <person name="Meier B."/>
            <person name="Mihaltcheva S."/>
            <person name="Molinier V."/>
            <person name="Murat C."/>
            <person name="Poggeler S."/>
            <person name="Quandt C.A."/>
            <person name="Sperisen C."/>
            <person name="Tritt A."/>
            <person name="Tisserant E."/>
            <person name="Crous P.W."/>
            <person name="Henrissat B."/>
            <person name="Nehls U."/>
            <person name="Egli S."/>
            <person name="Spatafora J.W."/>
            <person name="Grigoriev I.V."/>
            <person name="Martin F.M."/>
        </authorList>
    </citation>
    <scope>NUCLEOTIDE SEQUENCE [LARGE SCALE GENOMIC DNA]</scope>
    <source>
        <strain evidence="2 3">CBS 459.81</strain>
    </source>
</reference>
<evidence type="ECO:0000313" key="2">
    <source>
        <dbReference type="EMBL" id="OCK80002.1"/>
    </source>
</evidence>
<keyword evidence="1" id="KW-0812">Transmembrane</keyword>
<dbReference type="OrthoDB" id="5238025at2759"/>
<sequence>MIVLFVKHRTSSHFNPNGLGTDDFYYAGVFDLETWTCEVNRFQDTTPELDFSHTIDLYGKQCALERAGRWMMIPLMVVSLVVAGVVIFQFVMLKRERNMSESREEGCELDDHGCPLHEH</sequence>
<evidence type="ECO:0000313" key="3">
    <source>
        <dbReference type="Proteomes" id="UP000250266"/>
    </source>
</evidence>
<keyword evidence="1" id="KW-1133">Transmembrane helix</keyword>
<organism evidence="2 3">
    <name type="scientific">Lepidopterella palustris CBS 459.81</name>
    <dbReference type="NCBI Taxonomy" id="1314670"/>
    <lineage>
        <taxon>Eukaryota</taxon>
        <taxon>Fungi</taxon>
        <taxon>Dikarya</taxon>
        <taxon>Ascomycota</taxon>
        <taxon>Pezizomycotina</taxon>
        <taxon>Dothideomycetes</taxon>
        <taxon>Pleosporomycetidae</taxon>
        <taxon>Mytilinidiales</taxon>
        <taxon>Argynnaceae</taxon>
        <taxon>Lepidopterella</taxon>
    </lineage>
</organism>
<name>A0A8E2E9Q0_9PEZI</name>
<dbReference type="Proteomes" id="UP000250266">
    <property type="component" value="Unassembled WGS sequence"/>
</dbReference>